<keyword evidence="4 10" id="KW-0547">Nucleotide-binding</keyword>
<sequence>MTPLDAGRVAGAVGGERLGAAADLPLGRVVTDTRSLAPGALFVALVGERFDGHDFVAEAREQGAAAALVEHPVDDALPQIVCADTRLALGLLAREWRLGFAHPLVGVTGNSGKTTVKELLAELLAPLGPVHATRGNLNNDIGAPLTLLGLAPEHRAAVVELGANHLGEIAWTSRLAMPGVAVVTNVTGAHVGEFGGMGQIAQAKSEILQGLPPDGVAVLNRDDPYHAFWACCAAPAAVSSFGLHPEADVQARALSCDARGRYAFTLVVGGRDVGEVRLRLCGQHNVSNALAAAAAALALGVSAPEAVAGLCRAEALAGRLSVLPGVRDTALLDDSYNANPGAVKAALDTLARFPGPRWCALGAMGELGEASEALHADIGTHAAALGVDALYTLGEAARPAGTAFADAASGGGRPLDSRHFDSRHFDNYAALEEHLRRTLPEGASLLVKGSRSAGMERLIAALRRNQL</sequence>
<dbReference type="InterPro" id="IPR035911">
    <property type="entry name" value="MurE/MurF_N"/>
</dbReference>
<feature type="domain" description="Mur ligase C-terminal" evidence="13">
    <location>
        <begin position="318"/>
        <end position="451"/>
    </location>
</feature>
<dbReference type="InterPro" id="IPR013221">
    <property type="entry name" value="Mur_ligase_cen"/>
</dbReference>
<keyword evidence="8 10" id="KW-0131">Cell cycle</keyword>
<dbReference type="SUPFAM" id="SSF53244">
    <property type="entry name" value="MurD-like peptide ligases, peptide-binding domain"/>
    <property type="match status" value="1"/>
</dbReference>
<evidence type="ECO:0000256" key="6">
    <source>
        <dbReference type="ARBA" id="ARBA00022960"/>
    </source>
</evidence>
<dbReference type="Pfam" id="PF01225">
    <property type="entry name" value="Mur_ligase"/>
    <property type="match status" value="1"/>
</dbReference>
<reference evidence="15 16" key="1">
    <citation type="submission" date="2023-03" db="EMBL/GenBank/DDBJ databases">
        <title>Halomonas sp. nov., isolated from Korean tranditional fermented seafood 'Jeotgal'.</title>
        <authorList>
            <person name="Kim B."/>
            <person name="Shin N.-R."/>
        </authorList>
    </citation>
    <scope>NUCLEOTIDE SEQUENCE [LARGE SCALE GENOMIC DNA]</scope>
    <source>
        <strain evidence="15 16">SG2L-4</strain>
    </source>
</reference>
<feature type="domain" description="Mur ligase central" evidence="14">
    <location>
        <begin position="107"/>
        <end position="296"/>
    </location>
</feature>
<dbReference type="HAMAP" id="MF_02019">
    <property type="entry name" value="MurF"/>
    <property type="match status" value="1"/>
</dbReference>
<keyword evidence="16" id="KW-1185">Reference proteome</keyword>
<evidence type="ECO:0000256" key="11">
    <source>
        <dbReference type="RuleBase" id="RU004136"/>
    </source>
</evidence>
<name>A0ABY9Z406_9GAMM</name>
<evidence type="ECO:0000256" key="1">
    <source>
        <dbReference type="ARBA" id="ARBA00022490"/>
    </source>
</evidence>
<keyword evidence="7 10" id="KW-0573">Peptidoglycan synthesis</keyword>
<dbReference type="SUPFAM" id="SSF53623">
    <property type="entry name" value="MurD-like peptide ligases, catalytic domain"/>
    <property type="match status" value="1"/>
</dbReference>
<evidence type="ECO:0000256" key="10">
    <source>
        <dbReference type="HAMAP-Rule" id="MF_02019"/>
    </source>
</evidence>
<gene>
    <name evidence="10 15" type="primary">murF</name>
    <name evidence="15" type="ORF">P1P91_07075</name>
</gene>
<evidence type="ECO:0000256" key="9">
    <source>
        <dbReference type="ARBA" id="ARBA00023316"/>
    </source>
</evidence>
<evidence type="ECO:0000256" key="7">
    <source>
        <dbReference type="ARBA" id="ARBA00022984"/>
    </source>
</evidence>
<comment type="subcellular location">
    <subcellularLocation>
        <location evidence="10 11">Cytoplasm</location>
    </subcellularLocation>
</comment>
<keyword evidence="3 10" id="KW-0132">Cell division</keyword>
<dbReference type="InterPro" id="IPR051046">
    <property type="entry name" value="MurCDEF_CellWall_CoF430Synth"/>
</dbReference>
<dbReference type="Gene3D" id="3.90.190.20">
    <property type="entry name" value="Mur ligase, C-terminal domain"/>
    <property type="match status" value="1"/>
</dbReference>
<keyword evidence="9 10" id="KW-0961">Cell wall biogenesis/degradation</keyword>
<comment type="similarity">
    <text evidence="10">Belongs to the MurCDEF family. MurF subfamily.</text>
</comment>
<evidence type="ECO:0000256" key="3">
    <source>
        <dbReference type="ARBA" id="ARBA00022618"/>
    </source>
</evidence>
<evidence type="ECO:0000256" key="8">
    <source>
        <dbReference type="ARBA" id="ARBA00023306"/>
    </source>
</evidence>
<dbReference type="InterPro" id="IPR005863">
    <property type="entry name" value="UDP-N-AcMur_synth"/>
</dbReference>
<dbReference type="PANTHER" id="PTHR43024">
    <property type="entry name" value="UDP-N-ACETYLMURAMOYL-TRIPEPTIDE--D-ALANYL-D-ALANINE LIGASE"/>
    <property type="match status" value="1"/>
</dbReference>
<keyword evidence="5 10" id="KW-0067">ATP-binding</keyword>
<evidence type="ECO:0000259" key="14">
    <source>
        <dbReference type="Pfam" id="PF08245"/>
    </source>
</evidence>
<dbReference type="Pfam" id="PF02875">
    <property type="entry name" value="Mur_ligase_C"/>
    <property type="match status" value="1"/>
</dbReference>
<dbReference type="EC" id="6.3.2.10" evidence="10 11"/>
<keyword evidence="1 10" id="KW-0963">Cytoplasm</keyword>
<comment type="catalytic activity">
    <reaction evidence="10 11">
        <text>D-alanyl-D-alanine + UDP-N-acetyl-alpha-D-muramoyl-L-alanyl-gamma-D-glutamyl-meso-2,6-diaminopimelate + ATP = UDP-N-acetyl-alpha-D-muramoyl-L-alanyl-gamma-D-glutamyl-meso-2,6-diaminopimeloyl-D-alanyl-D-alanine + ADP + phosphate + H(+)</text>
        <dbReference type="Rhea" id="RHEA:28374"/>
        <dbReference type="ChEBI" id="CHEBI:15378"/>
        <dbReference type="ChEBI" id="CHEBI:30616"/>
        <dbReference type="ChEBI" id="CHEBI:43474"/>
        <dbReference type="ChEBI" id="CHEBI:57822"/>
        <dbReference type="ChEBI" id="CHEBI:61386"/>
        <dbReference type="ChEBI" id="CHEBI:83905"/>
        <dbReference type="ChEBI" id="CHEBI:456216"/>
        <dbReference type="EC" id="6.3.2.10"/>
    </reaction>
</comment>
<evidence type="ECO:0000313" key="15">
    <source>
        <dbReference type="EMBL" id="WNK21426.1"/>
    </source>
</evidence>
<dbReference type="RefSeq" id="WP_311885525.1">
    <property type="nucleotide sequence ID" value="NZ_CP119391.1"/>
</dbReference>
<dbReference type="Proteomes" id="UP001301869">
    <property type="component" value="Chromosome"/>
</dbReference>
<protein>
    <recommendedName>
        <fullName evidence="10 11">UDP-N-acetylmuramoyl-tripeptide--D-alanyl-D-alanine ligase</fullName>
        <ecNumber evidence="10 11">6.3.2.10</ecNumber>
    </recommendedName>
    <alternativeName>
        <fullName evidence="10">D-alanyl-D-alanine-adding enzyme</fullName>
    </alternativeName>
</protein>
<dbReference type="EMBL" id="CP119391">
    <property type="protein sequence ID" value="WNK21426.1"/>
    <property type="molecule type" value="Genomic_DNA"/>
</dbReference>
<evidence type="ECO:0000259" key="12">
    <source>
        <dbReference type="Pfam" id="PF01225"/>
    </source>
</evidence>
<accession>A0ABY9Z406</accession>
<evidence type="ECO:0000256" key="5">
    <source>
        <dbReference type="ARBA" id="ARBA00022840"/>
    </source>
</evidence>
<dbReference type="Gene3D" id="3.40.1190.10">
    <property type="entry name" value="Mur-like, catalytic domain"/>
    <property type="match status" value="1"/>
</dbReference>
<comment type="pathway">
    <text evidence="10 11">Cell wall biogenesis; peptidoglycan biosynthesis.</text>
</comment>
<evidence type="ECO:0000313" key="16">
    <source>
        <dbReference type="Proteomes" id="UP001301869"/>
    </source>
</evidence>
<comment type="function">
    <text evidence="10 11">Involved in cell wall formation. Catalyzes the final step in the synthesis of UDP-N-acetylmuramoyl-pentapeptide, the precursor of murein.</text>
</comment>
<dbReference type="Gene3D" id="3.40.1390.10">
    <property type="entry name" value="MurE/MurF, N-terminal domain"/>
    <property type="match status" value="1"/>
</dbReference>
<dbReference type="NCBIfam" id="TIGR01143">
    <property type="entry name" value="murF"/>
    <property type="match status" value="1"/>
</dbReference>
<dbReference type="SUPFAM" id="SSF63418">
    <property type="entry name" value="MurE/MurF N-terminal domain"/>
    <property type="match status" value="1"/>
</dbReference>
<evidence type="ECO:0000256" key="4">
    <source>
        <dbReference type="ARBA" id="ARBA00022741"/>
    </source>
</evidence>
<keyword evidence="6 10" id="KW-0133">Cell shape</keyword>
<dbReference type="InterPro" id="IPR004101">
    <property type="entry name" value="Mur_ligase_C"/>
</dbReference>
<dbReference type="PANTHER" id="PTHR43024:SF1">
    <property type="entry name" value="UDP-N-ACETYLMURAMOYL-TRIPEPTIDE--D-ALANYL-D-ALANINE LIGASE"/>
    <property type="match status" value="1"/>
</dbReference>
<evidence type="ECO:0000256" key="2">
    <source>
        <dbReference type="ARBA" id="ARBA00022598"/>
    </source>
</evidence>
<evidence type="ECO:0000259" key="13">
    <source>
        <dbReference type="Pfam" id="PF02875"/>
    </source>
</evidence>
<dbReference type="InterPro" id="IPR036565">
    <property type="entry name" value="Mur-like_cat_sf"/>
</dbReference>
<keyword evidence="2 10" id="KW-0436">Ligase</keyword>
<dbReference type="InterPro" id="IPR036615">
    <property type="entry name" value="Mur_ligase_C_dom_sf"/>
</dbReference>
<organism evidence="15 16">
    <name type="scientific">Halomonas piscis</name>
    <dbReference type="NCBI Taxonomy" id="3031727"/>
    <lineage>
        <taxon>Bacteria</taxon>
        <taxon>Pseudomonadati</taxon>
        <taxon>Pseudomonadota</taxon>
        <taxon>Gammaproteobacteria</taxon>
        <taxon>Oceanospirillales</taxon>
        <taxon>Halomonadaceae</taxon>
        <taxon>Halomonas</taxon>
    </lineage>
</organism>
<dbReference type="GO" id="GO:0016874">
    <property type="term" value="F:ligase activity"/>
    <property type="evidence" value="ECO:0007669"/>
    <property type="project" value="UniProtKB-KW"/>
</dbReference>
<comment type="caution">
    <text evidence="10">Lacks conserved residue(s) required for the propagation of feature annotation.</text>
</comment>
<dbReference type="Pfam" id="PF08245">
    <property type="entry name" value="Mur_ligase_M"/>
    <property type="match status" value="1"/>
</dbReference>
<dbReference type="InterPro" id="IPR000713">
    <property type="entry name" value="Mur_ligase_N"/>
</dbReference>
<feature type="domain" description="Mur ligase N-terminal catalytic" evidence="12">
    <location>
        <begin position="29"/>
        <end position="73"/>
    </location>
</feature>
<proteinExistence type="inferred from homology"/>